<dbReference type="EMBL" id="LAZR01004502">
    <property type="protein sequence ID" value="KKN08023.1"/>
    <property type="molecule type" value="Genomic_DNA"/>
</dbReference>
<dbReference type="AlphaFoldDB" id="A0A0F9QS07"/>
<reference evidence="1" key="1">
    <citation type="journal article" date="2015" name="Nature">
        <title>Complex archaea that bridge the gap between prokaryotes and eukaryotes.</title>
        <authorList>
            <person name="Spang A."/>
            <person name="Saw J.H."/>
            <person name="Jorgensen S.L."/>
            <person name="Zaremba-Niedzwiedzka K."/>
            <person name="Martijn J."/>
            <person name="Lind A.E."/>
            <person name="van Eijk R."/>
            <person name="Schleper C."/>
            <person name="Guy L."/>
            <person name="Ettema T.J."/>
        </authorList>
    </citation>
    <scope>NUCLEOTIDE SEQUENCE</scope>
</reference>
<gene>
    <name evidence="1" type="ORF">LCGC14_1060890</name>
</gene>
<name>A0A0F9QS07_9ZZZZ</name>
<protein>
    <submittedName>
        <fullName evidence="1">Uncharacterized protein</fullName>
    </submittedName>
</protein>
<evidence type="ECO:0000313" key="1">
    <source>
        <dbReference type="EMBL" id="KKN08023.1"/>
    </source>
</evidence>
<organism evidence="1">
    <name type="scientific">marine sediment metagenome</name>
    <dbReference type="NCBI Taxonomy" id="412755"/>
    <lineage>
        <taxon>unclassified sequences</taxon>
        <taxon>metagenomes</taxon>
        <taxon>ecological metagenomes</taxon>
    </lineage>
</organism>
<sequence length="63" mass="7538">MNNKIEKFGGSHDEYVVWLKNRCNLFAGQLKCNPDQRTCRKYPCDLIKMNPLWKDREMMEDKG</sequence>
<comment type="caution">
    <text evidence="1">The sequence shown here is derived from an EMBL/GenBank/DDBJ whole genome shotgun (WGS) entry which is preliminary data.</text>
</comment>
<accession>A0A0F9QS07</accession>
<proteinExistence type="predicted"/>